<accession>A0A3B0MRT6</accession>
<reference evidence="1" key="1">
    <citation type="submission" date="2018-07" db="EMBL/GenBank/DDBJ databases">
        <authorList>
            <person name="Quirk P.G."/>
            <person name="Krulwich T.A."/>
        </authorList>
    </citation>
    <scope>NUCLEOTIDE SEQUENCE</scope>
    <source>
        <strain evidence="1">Anand</strain>
    </source>
</reference>
<evidence type="ECO:0000313" key="2">
    <source>
        <dbReference type="EMBL" id="SVP93669.1"/>
    </source>
</evidence>
<sequence length="217" mass="25319">MCIFITKSKYFTFNFCDQIVKSLNVAGIPYFKLVTKNNKTVKRLKTLKTIKFIHSILSCDQESKRRYLLNGKSVIYLDSIPKPILIKSIKVYNCKNNELNVSNPEENEGSSELIKSLFCLKFTGKRKSKIMNRIREIFPIELRTMLFQFSMKYIDTFSESDLCHFEELVNLCFQNSKDSNLLDYISCNNNPPLELINGNPIFLKLLKFVSSTHPWIK</sequence>
<evidence type="ECO:0000313" key="1">
    <source>
        <dbReference type="EMBL" id="SVP92867.1"/>
    </source>
</evidence>
<dbReference type="VEuPathDB" id="PiroplasmaDB:TA05050"/>
<dbReference type="AlphaFoldDB" id="A0A3B0MRT6"/>
<dbReference type="EMBL" id="UIVT01000003">
    <property type="protein sequence ID" value="SVP93669.1"/>
    <property type="molecule type" value="Genomic_DNA"/>
</dbReference>
<organism evidence="1">
    <name type="scientific">Theileria annulata</name>
    <dbReference type="NCBI Taxonomy" id="5874"/>
    <lineage>
        <taxon>Eukaryota</taxon>
        <taxon>Sar</taxon>
        <taxon>Alveolata</taxon>
        <taxon>Apicomplexa</taxon>
        <taxon>Aconoidasida</taxon>
        <taxon>Piroplasmida</taxon>
        <taxon>Theileriidae</taxon>
        <taxon>Theileria</taxon>
    </lineage>
</organism>
<gene>
    <name evidence="2" type="ORF">TAT_000266200</name>
    <name evidence="1" type="ORF">TAV_000266500</name>
</gene>
<proteinExistence type="predicted"/>
<dbReference type="EMBL" id="UIVS01000003">
    <property type="protein sequence ID" value="SVP92867.1"/>
    <property type="molecule type" value="Genomic_DNA"/>
</dbReference>
<protein>
    <submittedName>
        <fullName evidence="1">Uncharacterized protein</fullName>
    </submittedName>
</protein>
<name>A0A3B0MRT6_THEAN</name>